<dbReference type="Pfam" id="PF13458">
    <property type="entry name" value="Peripla_BP_6"/>
    <property type="match status" value="1"/>
</dbReference>
<dbReference type="STRING" id="1666912.Ga0058931_1037"/>
<evidence type="ECO:0000259" key="4">
    <source>
        <dbReference type="Pfam" id="PF13458"/>
    </source>
</evidence>
<dbReference type="PANTHER" id="PTHR30483">
    <property type="entry name" value="LEUCINE-SPECIFIC-BINDING PROTEIN"/>
    <property type="match status" value="1"/>
</dbReference>
<evidence type="ECO:0000313" key="8">
    <source>
        <dbReference type="Proteomes" id="UP000182045"/>
    </source>
</evidence>
<sequence length="389" mass="39856">MFRNLIGRRTVTAGLVSAFVLAGCEGGLGPVGGGSRVNTDRPVTVALLVPGGSEDEGRAVLAEGLENAARLAVADLQGVQIDLRVYQTAGDAERAASVAQQAVDDGAKIILGPLFADAARAVGQAVRPAGVNVLSFSNNPSAAAGNVFLLGPMFENTASRLMDFAAAQGKGRVMLVAERNEAGDAATSAVQRAASRSLAELVALESYSFSQQGVVQALPDIASEARASNAQTLIFTAGSEGALPLLAELLPQNGLSPETFQYAGLTRWDLPASTMSFKGLQGGWFTLPDPSVMRQFEARYQGAYGEAPHPVASLGFDAVAAVGALLTSGGSDALSAARITQGNGFSGAAGVFRFRPDGSNERGLAIAEIRDGESVVISPAPRSFDGGGF</sequence>
<evidence type="ECO:0000256" key="2">
    <source>
        <dbReference type="ARBA" id="ARBA00022729"/>
    </source>
</evidence>
<protein>
    <submittedName>
        <fullName evidence="6">Amino acid/amide ABC transporter substrate-binding protein, HAAT family</fullName>
    </submittedName>
</protein>
<keyword evidence="8" id="KW-1185">Reference proteome</keyword>
<dbReference type="PATRIC" id="fig|1666912.4.peg.571"/>
<dbReference type="Gene3D" id="3.40.50.2300">
    <property type="match status" value="2"/>
</dbReference>
<dbReference type="GO" id="GO:0006865">
    <property type="term" value="P:amino acid transport"/>
    <property type="evidence" value="ECO:0007669"/>
    <property type="project" value="UniProtKB-KW"/>
</dbReference>
<evidence type="ECO:0000256" key="3">
    <source>
        <dbReference type="ARBA" id="ARBA00022970"/>
    </source>
</evidence>
<dbReference type="PANTHER" id="PTHR30483:SF6">
    <property type="entry name" value="PERIPLASMIC BINDING PROTEIN OF ABC TRANSPORTER FOR NATURAL AMINO ACIDS"/>
    <property type="match status" value="1"/>
</dbReference>
<keyword evidence="3" id="KW-0029">Amino-acid transport</keyword>
<comment type="similarity">
    <text evidence="1">Belongs to the leucine-binding protein family.</text>
</comment>
<evidence type="ECO:0000313" key="5">
    <source>
        <dbReference type="EMBL" id="CUX80328.1"/>
    </source>
</evidence>
<evidence type="ECO:0000313" key="6">
    <source>
        <dbReference type="EMBL" id="KPP93003.1"/>
    </source>
</evidence>
<gene>
    <name evidence="5" type="ORF">Ga0058931_1037</name>
    <name evidence="6" type="ORF">HLUCCA05_13340</name>
</gene>
<dbReference type="AlphaFoldDB" id="A0A0P7WZM8"/>
<dbReference type="RefSeq" id="WP_072245392.1">
    <property type="nucleotide sequence ID" value="NZ_FBYC01000004.1"/>
</dbReference>
<reference evidence="6 7" key="1">
    <citation type="submission" date="2015-09" db="EMBL/GenBank/DDBJ databases">
        <title>Identification and resolution of microdiversity through metagenomic sequencing of parallel consortia.</title>
        <authorList>
            <person name="Nelson W.C."/>
            <person name="Romine M.F."/>
            <person name="Lindemann S.R."/>
        </authorList>
    </citation>
    <scope>NUCLEOTIDE SEQUENCE [LARGE SCALE GENOMIC DNA]</scope>
    <source>
        <strain evidence="6">HL-91</strain>
    </source>
</reference>
<keyword evidence="2" id="KW-0732">Signal</keyword>
<keyword evidence="3" id="KW-0813">Transport</keyword>
<dbReference type="Proteomes" id="UP000050413">
    <property type="component" value="Unassembled WGS sequence"/>
</dbReference>
<name>A0A0P7WZM8_9RHOB</name>
<dbReference type="InterPro" id="IPR051010">
    <property type="entry name" value="BCAA_transport"/>
</dbReference>
<accession>A0A0P7WZM8</accession>
<evidence type="ECO:0000313" key="7">
    <source>
        <dbReference type="Proteomes" id="UP000050413"/>
    </source>
</evidence>
<dbReference type="InterPro" id="IPR028081">
    <property type="entry name" value="Leu-bd"/>
</dbReference>
<organism evidence="6 7">
    <name type="scientific">Roseibaca calidilacus</name>
    <dbReference type="NCBI Taxonomy" id="1666912"/>
    <lineage>
        <taxon>Bacteria</taxon>
        <taxon>Pseudomonadati</taxon>
        <taxon>Pseudomonadota</taxon>
        <taxon>Alphaproteobacteria</taxon>
        <taxon>Rhodobacterales</taxon>
        <taxon>Paracoccaceae</taxon>
        <taxon>Roseinatronobacter</taxon>
    </lineage>
</organism>
<reference evidence="5 8" key="2">
    <citation type="submission" date="2016-01" db="EMBL/GenBank/DDBJ databases">
        <authorList>
            <person name="Varghese N."/>
        </authorList>
    </citation>
    <scope>NUCLEOTIDE SEQUENCE [LARGE SCALE GENOMIC DNA]</scope>
    <source>
        <strain evidence="5 8">HL-91</strain>
    </source>
</reference>
<dbReference type="Proteomes" id="UP000182045">
    <property type="component" value="Unassembled WGS sequence"/>
</dbReference>
<dbReference type="OrthoDB" id="7210494at2"/>
<dbReference type="SUPFAM" id="SSF53822">
    <property type="entry name" value="Periplasmic binding protein-like I"/>
    <property type="match status" value="1"/>
</dbReference>
<proteinExistence type="inferred from homology"/>
<dbReference type="EMBL" id="FBYC01000004">
    <property type="protein sequence ID" value="CUX80328.1"/>
    <property type="molecule type" value="Genomic_DNA"/>
</dbReference>
<dbReference type="InterPro" id="IPR028082">
    <property type="entry name" value="Peripla_BP_I"/>
</dbReference>
<feature type="domain" description="Leucine-binding protein" evidence="4">
    <location>
        <begin position="44"/>
        <end position="372"/>
    </location>
</feature>
<dbReference type="CDD" id="cd06339">
    <property type="entry name" value="PBP1_YraM_LppC_lipoprotein-like"/>
    <property type="match status" value="1"/>
</dbReference>
<dbReference type="PROSITE" id="PS51257">
    <property type="entry name" value="PROKAR_LIPOPROTEIN"/>
    <property type="match status" value="1"/>
</dbReference>
<dbReference type="EMBL" id="LJSG01000010">
    <property type="protein sequence ID" value="KPP93003.1"/>
    <property type="molecule type" value="Genomic_DNA"/>
</dbReference>
<evidence type="ECO:0000256" key="1">
    <source>
        <dbReference type="ARBA" id="ARBA00010062"/>
    </source>
</evidence>
<comment type="caution">
    <text evidence="6">The sequence shown here is derived from an EMBL/GenBank/DDBJ whole genome shotgun (WGS) entry which is preliminary data.</text>
</comment>